<name>A0ABY4CFE6_9BACT</name>
<protein>
    <submittedName>
        <fullName evidence="1">N-acetylglucosaminyltransferase</fullName>
    </submittedName>
</protein>
<dbReference type="RefSeq" id="WP_243539281.1">
    <property type="nucleotide sequence ID" value="NZ_CP093442.1"/>
</dbReference>
<dbReference type="Proteomes" id="UP000830116">
    <property type="component" value="Chromosome"/>
</dbReference>
<dbReference type="GO" id="GO:0016757">
    <property type="term" value="F:glycosyltransferase activity"/>
    <property type="evidence" value="ECO:0007669"/>
    <property type="project" value="UniProtKB-KW"/>
</dbReference>
<keyword evidence="1" id="KW-0328">Glycosyltransferase</keyword>
<dbReference type="InterPro" id="IPR006813">
    <property type="entry name" value="Glyco_trans_17"/>
</dbReference>
<dbReference type="EMBL" id="CP093442">
    <property type="protein sequence ID" value="UOF02263.1"/>
    <property type="molecule type" value="Genomic_DNA"/>
</dbReference>
<gene>
    <name evidence="1" type="ORF">MNR06_04780</name>
</gene>
<organism evidence="1 2">
    <name type="scientific">Bdellovibrio reynosensis</name>
    <dbReference type="NCBI Taxonomy" id="2835041"/>
    <lineage>
        <taxon>Bacteria</taxon>
        <taxon>Pseudomonadati</taxon>
        <taxon>Bdellovibrionota</taxon>
        <taxon>Bdellovibrionia</taxon>
        <taxon>Bdellovibrionales</taxon>
        <taxon>Pseudobdellovibrionaceae</taxon>
        <taxon>Bdellovibrio</taxon>
    </lineage>
</organism>
<sequence>MIYDCFVFYDELDLLEIRLNTLKDVVDKFVLVESKKTFRGIDKPLFYAENRQRFSEFNSRIIHIVVEDFPKINWRKLRPFSNWDREDYQRDEMKRGLVDCQPGDVIMISDVDEIPEPQKVKEYSDKPGIKTFYQELYYYYLNYLAYQHTEPNKPYKDYIPWHGTVMADFSYFKKYSPNDLRTLRSKKDKVQTMVMDGGWHLSFMGGTQMILKKMKAYSHTEYMTEDMFKPEWVESQVRTGKDIFNRPMAFKRVSIDRLPAYIQAHQDKFAHLLLKE</sequence>
<accession>A0ABY4CFE6</accession>
<evidence type="ECO:0000313" key="2">
    <source>
        <dbReference type="Proteomes" id="UP000830116"/>
    </source>
</evidence>
<evidence type="ECO:0000313" key="1">
    <source>
        <dbReference type="EMBL" id="UOF02263.1"/>
    </source>
</evidence>
<dbReference type="PANTHER" id="PTHR12224">
    <property type="entry name" value="BETA-1,4-MANNOSYL-GLYCOPROTEIN BETA-1,4-N-ACETYLGLUCOSAMINYL-TRANSFERASE"/>
    <property type="match status" value="1"/>
</dbReference>
<reference evidence="1" key="1">
    <citation type="submission" date="2022-03" db="EMBL/GenBank/DDBJ databases">
        <title>Genome Identification and Characterization of new species Bdellovibrio reynosense LBG001 sp. nov. from a Mexico soil sample.</title>
        <authorList>
            <person name="Camilli A."/>
            <person name="Ajao Y."/>
            <person name="Guo X."/>
        </authorList>
    </citation>
    <scope>NUCLEOTIDE SEQUENCE</scope>
    <source>
        <strain evidence="1">LBG001</strain>
    </source>
</reference>
<dbReference type="PANTHER" id="PTHR12224:SF0">
    <property type="entry name" value="BETA-1,4-MANNOSYL-GLYCOPROTEIN 4-BETA-N-ACETYLGLUCOSAMINYLTRANSFERASE"/>
    <property type="match status" value="1"/>
</dbReference>
<keyword evidence="1" id="KW-0808">Transferase</keyword>
<proteinExistence type="predicted"/>
<dbReference type="Pfam" id="PF04724">
    <property type="entry name" value="Glyco_transf_17"/>
    <property type="match status" value="1"/>
</dbReference>
<keyword evidence="2" id="KW-1185">Reference proteome</keyword>